<dbReference type="OrthoDB" id="4436466at2759"/>
<dbReference type="AlphaFoldDB" id="A0A2I1CVZ0"/>
<proteinExistence type="predicted"/>
<dbReference type="VEuPathDB" id="FungiDB:P168DRAFT_292850"/>
<sequence>MGFITRTVKVTTLGAATAAGAFAWATRNDKLVPMTPADRIFSSPAYRNLNPSNNPTTHDYYVRRVPLTDIKPSLLENKGKLTEAFCAGVWSGWGYAFQRAYLSRKYENPSTASDLWTREALREGPYELGTRITDHFEVLEKSTERIVVRCGASPRETGVRDSDGLFEMSAVVKADEGVAEFGLKSCFFQGRGKADAPPMPAHIDWLHKQYTKLWLETALVNVRR</sequence>
<gene>
    <name evidence="1" type="ORF">P168DRAFT_292850</name>
</gene>
<dbReference type="EMBL" id="MSFM01000011">
    <property type="protein sequence ID" value="PKY01774.1"/>
    <property type="molecule type" value="Genomic_DNA"/>
</dbReference>
<accession>A0A2I1CVZ0</accession>
<dbReference type="GeneID" id="36545204"/>
<organism evidence="1 2">
    <name type="scientific">Aspergillus campestris (strain IBT 28561)</name>
    <dbReference type="NCBI Taxonomy" id="1392248"/>
    <lineage>
        <taxon>Eukaryota</taxon>
        <taxon>Fungi</taxon>
        <taxon>Dikarya</taxon>
        <taxon>Ascomycota</taxon>
        <taxon>Pezizomycotina</taxon>
        <taxon>Eurotiomycetes</taxon>
        <taxon>Eurotiomycetidae</taxon>
        <taxon>Eurotiales</taxon>
        <taxon>Aspergillaceae</taxon>
        <taxon>Aspergillus</taxon>
        <taxon>Aspergillus subgen. Circumdati</taxon>
    </lineage>
</organism>
<evidence type="ECO:0000313" key="1">
    <source>
        <dbReference type="EMBL" id="PKY01774.1"/>
    </source>
</evidence>
<name>A0A2I1CVZ0_ASPC2</name>
<reference evidence="1" key="1">
    <citation type="submission" date="2016-12" db="EMBL/GenBank/DDBJ databases">
        <title>The genomes of Aspergillus section Nigri reveals drivers in fungal speciation.</title>
        <authorList>
            <consortium name="DOE Joint Genome Institute"/>
            <person name="Vesth T.C."/>
            <person name="Nybo J."/>
            <person name="Theobald S."/>
            <person name="Brandl J."/>
            <person name="Frisvad J.C."/>
            <person name="Nielsen K.F."/>
            <person name="Lyhne E.K."/>
            <person name="Kogle M.E."/>
            <person name="Kuo A."/>
            <person name="Riley R."/>
            <person name="Clum A."/>
            <person name="Nolan M."/>
            <person name="Lipzen A."/>
            <person name="Salamov A."/>
            <person name="Henrissat B."/>
            <person name="Wiebenga A."/>
            <person name="De vries R.P."/>
            <person name="Grigoriev I.V."/>
            <person name="Mortensen U.H."/>
            <person name="Andersen M.R."/>
            <person name="Baker S.E."/>
        </authorList>
    </citation>
    <scope>NUCLEOTIDE SEQUENCE</scope>
    <source>
        <strain evidence="1">IBT 28561</strain>
    </source>
</reference>
<evidence type="ECO:0000313" key="2">
    <source>
        <dbReference type="Proteomes" id="UP000234254"/>
    </source>
</evidence>
<comment type="caution">
    <text evidence="1">The sequence shown here is derived from an EMBL/GenBank/DDBJ whole genome shotgun (WGS) entry which is preliminary data.</text>
</comment>
<dbReference type="Proteomes" id="UP000234254">
    <property type="component" value="Unassembled WGS sequence"/>
</dbReference>
<protein>
    <submittedName>
        <fullName evidence="1">Uncharacterized protein</fullName>
    </submittedName>
</protein>
<keyword evidence="2" id="KW-1185">Reference proteome</keyword>
<dbReference type="RefSeq" id="XP_024690368.1">
    <property type="nucleotide sequence ID" value="XM_024837680.1"/>
</dbReference>